<dbReference type="InterPro" id="IPR036291">
    <property type="entry name" value="NAD(P)-bd_dom_sf"/>
</dbReference>
<dbReference type="PANTHER" id="PTHR43818">
    <property type="entry name" value="BCDNA.GH03377"/>
    <property type="match status" value="1"/>
</dbReference>
<evidence type="ECO:0000259" key="3">
    <source>
        <dbReference type="Pfam" id="PF22725"/>
    </source>
</evidence>
<dbReference type="InterPro" id="IPR000683">
    <property type="entry name" value="Gfo/Idh/MocA-like_OxRdtase_N"/>
</dbReference>
<dbReference type="InterPro" id="IPR050463">
    <property type="entry name" value="Gfo/Idh/MocA_oxidrdct_glycsds"/>
</dbReference>
<dbReference type="GO" id="GO:0016491">
    <property type="term" value="F:oxidoreductase activity"/>
    <property type="evidence" value="ECO:0007669"/>
    <property type="project" value="UniProtKB-KW"/>
</dbReference>
<evidence type="ECO:0000313" key="4">
    <source>
        <dbReference type="EMBL" id="MBJ6360617.1"/>
    </source>
</evidence>
<dbReference type="RefSeq" id="WP_199018169.1">
    <property type="nucleotide sequence ID" value="NZ_JAELUP010000012.1"/>
</dbReference>
<keyword evidence="5" id="KW-1185">Reference proteome</keyword>
<keyword evidence="1" id="KW-0560">Oxidoreductase</keyword>
<comment type="caution">
    <text evidence="4">The sequence shown here is derived from an EMBL/GenBank/DDBJ whole genome shotgun (WGS) entry which is preliminary data.</text>
</comment>
<organism evidence="4 5">
    <name type="scientific">Paenibacillus roseus</name>
    <dbReference type="NCBI Taxonomy" id="2798579"/>
    <lineage>
        <taxon>Bacteria</taxon>
        <taxon>Bacillati</taxon>
        <taxon>Bacillota</taxon>
        <taxon>Bacilli</taxon>
        <taxon>Bacillales</taxon>
        <taxon>Paenibacillaceae</taxon>
        <taxon>Paenibacillus</taxon>
    </lineage>
</organism>
<dbReference type="AlphaFoldDB" id="A0A934IWJ7"/>
<dbReference type="EMBL" id="JAELUP010000012">
    <property type="protein sequence ID" value="MBJ6360617.1"/>
    <property type="molecule type" value="Genomic_DNA"/>
</dbReference>
<dbReference type="SUPFAM" id="SSF55347">
    <property type="entry name" value="Glyceraldehyde-3-phosphate dehydrogenase-like, C-terminal domain"/>
    <property type="match status" value="1"/>
</dbReference>
<dbReference type="Gene3D" id="3.30.360.10">
    <property type="entry name" value="Dihydrodipicolinate Reductase, domain 2"/>
    <property type="match status" value="1"/>
</dbReference>
<dbReference type="InterPro" id="IPR055170">
    <property type="entry name" value="GFO_IDH_MocA-like_dom"/>
</dbReference>
<evidence type="ECO:0000259" key="2">
    <source>
        <dbReference type="Pfam" id="PF01408"/>
    </source>
</evidence>
<sequence>MKPEIRLGMVGYKFMGKAHSHAYRDVGMFFDMDAKVTMRAICGRDEEAVKQAAERLAWESYETDYMALIKRDDIDVIDVNAPSNAHKDIVLAAARAGKHVLCEKPLALNLEDAREMLQVVKEAGVKHGICFNYRFLPSIQLAKQIIEEGRLGEIHHYRAVYLQDWLVDPDFPLAWRLQKEVAGSGSHGDLNAHCIDLAHYLIGEFDQVIGVNRTFVKQRPIPASMNGLTAQASSEYGDVTVDDATVFLAQFANGAIGSFEATRFASGWKNGNLFEINGSKGSIRFNLERLNELEVFFRDDPPHLQGYRTIMVTEGVHPYVANWWPPGHTIGYEHGFVHLAYEFMQAIANDKPFSPDFEDGVRCQEVLEAVDRSIVERRWVSVAEV</sequence>
<protein>
    <submittedName>
        <fullName evidence="4">Gfo/Idh/MocA family oxidoreductase</fullName>
    </submittedName>
</protein>
<dbReference type="Pfam" id="PF01408">
    <property type="entry name" value="GFO_IDH_MocA"/>
    <property type="match status" value="1"/>
</dbReference>
<accession>A0A934IWJ7</accession>
<feature type="domain" description="Gfo/Idh/MocA-like oxidoreductase N-terminal" evidence="2">
    <location>
        <begin position="5"/>
        <end position="126"/>
    </location>
</feature>
<dbReference type="SUPFAM" id="SSF51735">
    <property type="entry name" value="NAD(P)-binding Rossmann-fold domains"/>
    <property type="match status" value="1"/>
</dbReference>
<evidence type="ECO:0000313" key="5">
    <source>
        <dbReference type="Proteomes" id="UP000640274"/>
    </source>
</evidence>
<name>A0A934IWJ7_9BACL</name>
<dbReference type="GO" id="GO:0000166">
    <property type="term" value="F:nucleotide binding"/>
    <property type="evidence" value="ECO:0007669"/>
    <property type="project" value="InterPro"/>
</dbReference>
<feature type="domain" description="GFO/IDH/MocA-like oxidoreductase" evidence="3">
    <location>
        <begin position="140"/>
        <end position="284"/>
    </location>
</feature>
<dbReference type="Gene3D" id="3.40.50.720">
    <property type="entry name" value="NAD(P)-binding Rossmann-like Domain"/>
    <property type="match status" value="1"/>
</dbReference>
<gene>
    <name evidence="4" type="ORF">JFN88_04690</name>
</gene>
<dbReference type="Pfam" id="PF22725">
    <property type="entry name" value="GFO_IDH_MocA_C3"/>
    <property type="match status" value="1"/>
</dbReference>
<reference evidence="4" key="1">
    <citation type="submission" date="2020-12" db="EMBL/GenBank/DDBJ databases">
        <authorList>
            <person name="Huq M.A."/>
        </authorList>
    </citation>
    <scope>NUCLEOTIDE SEQUENCE</scope>
    <source>
        <strain evidence="4">MAHUQ-46</strain>
    </source>
</reference>
<dbReference type="Proteomes" id="UP000640274">
    <property type="component" value="Unassembled WGS sequence"/>
</dbReference>
<proteinExistence type="predicted"/>
<evidence type="ECO:0000256" key="1">
    <source>
        <dbReference type="ARBA" id="ARBA00023002"/>
    </source>
</evidence>
<dbReference type="PANTHER" id="PTHR43818:SF11">
    <property type="entry name" value="BCDNA.GH03377"/>
    <property type="match status" value="1"/>
</dbReference>